<comment type="cofactor">
    <cofactor evidence="13">
        <name>Zn(2+)</name>
        <dbReference type="ChEBI" id="CHEBI:29105"/>
    </cofactor>
    <text evidence="13">Binds 1 zinc ion per subunit.</text>
</comment>
<feature type="short sequence motif" description="'HIGH' region" evidence="13">
    <location>
        <begin position="31"/>
        <end position="41"/>
    </location>
</feature>
<feature type="binding site" evidence="13">
    <location>
        <position position="29"/>
    </location>
    <ligand>
        <name>Zn(2+)</name>
        <dbReference type="ChEBI" id="CHEBI:29105"/>
    </ligand>
</feature>
<proteinExistence type="inferred from homology"/>
<keyword evidence="6 13" id="KW-0479">Metal-binding</keyword>
<comment type="subunit">
    <text evidence="3 13">Monomer.</text>
</comment>
<feature type="domain" description="Cysteinyl-tRNA synthetase class Ia DALR" evidence="14">
    <location>
        <begin position="339"/>
        <end position="391"/>
    </location>
</feature>
<feature type="short sequence motif" description="'KMSKS' region" evidence="13">
    <location>
        <begin position="266"/>
        <end position="270"/>
    </location>
</feature>
<comment type="subcellular location">
    <subcellularLocation>
        <location evidence="1 13">Cytoplasm</location>
    </subcellularLocation>
</comment>
<feature type="binding site" evidence="13">
    <location>
        <position position="269"/>
    </location>
    <ligand>
        <name>ATP</name>
        <dbReference type="ChEBI" id="CHEBI:30616"/>
    </ligand>
</feature>
<dbReference type="InterPro" id="IPR056411">
    <property type="entry name" value="CysS_C"/>
</dbReference>
<keyword evidence="9 13" id="KW-0067">ATP-binding</keyword>
<dbReference type="EMBL" id="QOQF01000009">
    <property type="protein sequence ID" value="RCL77397.1"/>
    <property type="molecule type" value="Genomic_DNA"/>
</dbReference>
<evidence type="ECO:0000256" key="9">
    <source>
        <dbReference type="ARBA" id="ARBA00022840"/>
    </source>
</evidence>
<dbReference type="Gene3D" id="3.40.50.620">
    <property type="entry name" value="HUPs"/>
    <property type="match status" value="1"/>
</dbReference>
<dbReference type="PRINTS" id="PR00983">
    <property type="entry name" value="TRNASYNTHCYS"/>
</dbReference>
<dbReference type="InterPro" id="IPR032678">
    <property type="entry name" value="tRNA-synt_1_cat_dom"/>
</dbReference>
<dbReference type="PANTHER" id="PTHR10890">
    <property type="entry name" value="CYSTEINYL-TRNA SYNTHETASE"/>
    <property type="match status" value="1"/>
</dbReference>
<protein>
    <recommendedName>
        <fullName evidence="13">Cysteine--tRNA ligase</fullName>
        <ecNumber evidence="13">6.1.1.16</ecNumber>
    </recommendedName>
    <alternativeName>
        <fullName evidence="13">Cysteinyl-tRNA synthetase</fullName>
        <shortName evidence="13">CysRS</shortName>
    </alternativeName>
</protein>
<comment type="catalytic activity">
    <reaction evidence="12 13">
        <text>tRNA(Cys) + L-cysteine + ATP = L-cysteinyl-tRNA(Cys) + AMP + diphosphate</text>
        <dbReference type="Rhea" id="RHEA:17773"/>
        <dbReference type="Rhea" id="RHEA-COMP:9661"/>
        <dbReference type="Rhea" id="RHEA-COMP:9679"/>
        <dbReference type="ChEBI" id="CHEBI:30616"/>
        <dbReference type="ChEBI" id="CHEBI:33019"/>
        <dbReference type="ChEBI" id="CHEBI:35235"/>
        <dbReference type="ChEBI" id="CHEBI:78442"/>
        <dbReference type="ChEBI" id="CHEBI:78517"/>
        <dbReference type="ChEBI" id="CHEBI:456215"/>
        <dbReference type="EC" id="6.1.1.16"/>
    </reaction>
</comment>
<keyword evidence="5 13" id="KW-0436">Ligase</keyword>
<dbReference type="InterPro" id="IPR014729">
    <property type="entry name" value="Rossmann-like_a/b/a_fold"/>
</dbReference>
<dbReference type="HAMAP" id="MF_00041">
    <property type="entry name" value="Cys_tRNA_synth"/>
    <property type="match status" value="1"/>
</dbReference>
<evidence type="ECO:0000256" key="11">
    <source>
        <dbReference type="ARBA" id="ARBA00023146"/>
    </source>
</evidence>
<dbReference type="EC" id="6.1.1.16" evidence="13"/>
<dbReference type="SMART" id="SM00840">
    <property type="entry name" value="DALR_2"/>
    <property type="match status" value="1"/>
</dbReference>
<keyword evidence="11 13" id="KW-0030">Aminoacyl-tRNA synthetase</keyword>
<evidence type="ECO:0000256" key="13">
    <source>
        <dbReference type="HAMAP-Rule" id="MF_00041"/>
    </source>
</evidence>
<evidence type="ECO:0000256" key="6">
    <source>
        <dbReference type="ARBA" id="ARBA00022723"/>
    </source>
</evidence>
<keyword evidence="7 13" id="KW-0547">Nucleotide-binding</keyword>
<dbReference type="Pfam" id="PF09190">
    <property type="entry name" value="DALR_2"/>
    <property type="match status" value="1"/>
</dbReference>
<dbReference type="GO" id="GO:0006423">
    <property type="term" value="P:cysteinyl-tRNA aminoacylation"/>
    <property type="evidence" value="ECO:0007669"/>
    <property type="project" value="UniProtKB-UniRule"/>
</dbReference>
<feature type="binding site" evidence="13">
    <location>
        <position position="238"/>
    </location>
    <ligand>
        <name>Zn(2+)</name>
        <dbReference type="ChEBI" id="CHEBI:29105"/>
    </ligand>
</feature>
<dbReference type="InterPro" id="IPR024909">
    <property type="entry name" value="Cys-tRNA/MSH_ligase"/>
</dbReference>
<feature type="binding site" evidence="13">
    <location>
        <position position="234"/>
    </location>
    <ligand>
        <name>Zn(2+)</name>
        <dbReference type="ChEBI" id="CHEBI:29105"/>
    </ligand>
</feature>
<dbReference type="InterPro" id="IPR009080">
    <property type="entry name" value="tRNAsynth_Ia_anticodon-bd"/>
</dbReference>
<sequence>MQLKLYSLAAREKLEFHPLEPDRVTMYVCGPTVYGPAHIGNARPAVVFDVLARLLRYLYPNLVYARNITDVDDKINAKAADAGVDISVISDLFKAKYHEDMSLLGVSTPDIEPHATGHIGEMIEMIERLIASGHAYEAEGHVLFEVAKDPEYGALSGRNREDMIDGARVEVAPYKRDAADFVLWKPSPEDLLGWGSPWGRGRPGWHIECSAMIEKHLGTTIDIHGGGQDLQFPHHENEAAQSRCAHKAPLARYWLHNGMLNMSGEKMSKSLGNIALVEDLLAEAPGEALRLALLQGHYRQTLDFTSSLLQQSVKNLDRLYGVLRDVADIEAADVAAPDSFLAALCDDMNTPKALAELFALSKSIDTAETKGAFLSAAGLLGLLQQSPDDWFAQASASIDRDTVEALIAERAEARSAGDYAKADAARDKLTEMGVVIEDGPGGTIWRLAR</sequence>
<dbReference type="GO" id="GO:0005524">
    <property type="term" value="F:ATP binding"/>
    <property type="evidence" value="ECO:0007669"/>
    <property type="project" value="UniProtKB-UniRule"/>
</dbReference>
<name>A0A368DZY2_9PROT</name>
<dbReference type="GO" id="GO:0005829">
    <property type="term" value="C:cytosol"/>
    <property type="evidence" value="ECO:0007669"/>
    <property type="project" value="TreeGrafter"/>
</dbReference>
<dbReference type="FunFam" id="3.40.50.620:FF:000068">
    <property type="entry name" value="Cysteine--tRNA ligase"/>
    <property type="match status" value="1"/>
</dbReference>
<dbReference type="Pfam" id="PF23493">
    <property type="entry name" value="CysS_C"/>
    <property type="match status" value="1"/>
</dbReference>
<evidence type="ECO:0000256" key="1">
    <source>
        <dbReference type="ARBA" id="ARBA00004496"/>
    </source>
</evidence>
<dbReference type="GO" id="GO:0004817">
    <property type="term" value="F:cysteine-tRNA ligase activity"/>
    <property type="evidence" value="ECO:0007669"/>
    <property type="project" value="UniProtKB-UniRule"/>
</dbReference>
<keyword evidence="4 13" id="KW-0963">Cytoplasm</keyword>
<reference evidence="15 16" key="1">
    <citation type="journal article" date="2018" name="Microbiome">
        <title>Fine metagenomic profile of the Mediterranean stratified and mixed water columns revealed by assembly and recruitment.</title>
        <authorList>
            <person name="Haro-Moreno J.M."/>
            <person name="Lopez-Perez M."/>
            <person name="De La Torre J.R."/>
            <person name="Picazo A."/>
            <person name="Camacho A."/>
            <person name="Rodriguez-Valera F."/>
        </authorList>
    </citation>
    <scope>NUCLEOTIDE SEQUENCE [LARGE SCALE GENOMIC DNA]</scope>
    <source>
        <strain evidence="15">MED-G55</strain>
    </source>
</reference>
<evidence type="ECO:0000256" key="10">
    <source>
        <dbReference type="ARBA" id="ARBA00022917"/>
    </source>
</evidence>
<organism evidence="15 16">
    <name type="scientific">PS1 clade bacterium</name>
    <dbReference type="NCBI Taxonomy" id="2175152"/>
    <lineage>
        <taxon>Bacteria</taxon>
        <taxon>Pseudomonadati</taxon>
        <taxon>Pseudomonadota</taxon>
        <taxon>Alphaproteobacteria</taxon>
        <taxon>PS1 clade</taxon>
    </lineage>
</organism>
<gene>
    <name evidence="13" type="primary">cysS</name>
    <name evidence="15" type="ORF">DBW69_03645</name>
</gene>
<dbReference type="InterPro" id="IPR015273">
    <property type="entry name" value="Cys-tRNA-synt_Ia_DALR"/>
</dbReference>
<keyword evidence="10 13" id="KW-0648">Protein biosynthesis</keyword>
<evidence type="ECO:0000256" key="2">
    <source>
        <dbReference type="ARBA" id="ARBA00005594"/>
    </source>
</evidence>
<dbReference type="PANTHER" id="PTHR10890:SF3">
    <property type="entry name" value="CYSTEINE--TRNA LIGASE, CYTOPLASMIC"/>
    <property type="match status" value="1"/>
</dbReference>
<dbReference type="NCBIfam" id="TIGR00435">
    <property type="entry name" value="cysS"/>
    <property type="match status" value="1"/>
</dbReference>
<evidence type="ECO:0000256" key="8">
    <source>
        <dbReference type="ARBA" id="ARBA00022833"/>
    </source>
</evidence>
<evidence type="ECO:0000313" key="16">
    <source>
        <dbReference type="Proteomes" id="UP000252132"/>
    </source>
</evidence>
<keyword evidence="8 13" id="KW-0862">Zinc</keyword>
<evidence type="ECO:0000256" key="12">
    <source>
        <dbReference type="ARBA" id="ARBA00047398"/>
    </source>
</evidence>
<dbReference type="AlphaFoldDB" id="A0A368DZY2"/>
<evidence type="ECO:0000256" key="3">
    <source>
        <dbReference type="ARBA" id="ARBA00011245"/>
    </source>
</evidence>
<dbReference type="SUPFAM" id="SSF52374">
    <property type="entry name" value="Nucleotidylyl transferase"/>
    <property type="match status" value="1"/>
</dbReference>
<dbReference type="CDD" id="cd00672">
    <property type="entry name" value="CysRS_core"/>
    <property type="match status" value="1"/>
</dbReference>
<dbReference type="GO" id="GO:0008270">
    <property type="term" value="F:zinc ion binding"/>
    <property type="evidence" value="ECO:0007669"/>
    <property type="project" value="UniProtKB-UniRule"/>
</dbReference>
<evidence type="ECO:0000259" key="14">
    <source>
        <dbReference type="SMART" id="SM00840"/>
    </source>
</evidence>
<evidence type="ECO:0000256" key="5">
    <source>
        <dbReference type="ARBA" id="ARBA00022598"/>
    </source>
</evidence>
<dbReference type="Pfam" id="PF01406">
    <property type="entry name" value="tRNA-synt_1e"/>
    <property type="match status" value="1"/>
</dbReference>
<evidence type="ECO:0000313" key="15">
    <source>
        <dbReference type="EMBL" id="RCL77397.1"/>
    </source>
</evidence>
<accession>A0A368DZY2</accession>
<comment type="similarity">
    <text evidence="2 13">Belongs to the class-I aminoacyl-tRNA synthetase family.</text>
</comment>
<evidence type="ECO:0000256" key="4">
    <source>
        <dbReference type="ARBA" id="ARBA00022490"/>
    </source>
</evidence>
<dbReference type="Proteomes" id="UP000252132">
    <property type="component" value="Unassembled WGS sequence"/>
</dbReference>
<feature type="binding site" evidence="13">
    <location>
        <position position="209"/>
    </location>
    <ligand>
        <name>Zn(2+)</name>
        <dbReference type="ChEBI" id="CHEBI:29105"/>
    </ligand>
</feature>
<comment type="caution">
    <text evidence="15">The sequence shown here is derived from an EMBL/GenBank/DDBJ whole genome shotgun (WGS) entry which is preliminary data.</text>
</comment>
<evidence type="ECO:0000256" key="7">
    <source>
        <dbReference type="ARBA" id="ARBA00022741"/>
    </source>
</evidence>
<dbReference type="InterPro" id="IPR015803">
    <property type="entry name" value="Cys-tRNA-ligase"/>
</dbReference>
<dbReference type="SUPFAM" id="SSF47323">
    <property type="entry name" value="Anticodon-binding domain of a subclass of class I aminoacyl-tRNA synthetases"/>
    <property type="match status" value="1"/>
</dbReference>
<dbReference type="Gene3D" id="1.20.120.1910">
    <property type="entry name" value="Cysteine-tRNA ligase, C-terminal anti-codon recognition domain"/>
    <property type="match status" value="1"/>
</dbReference>